<protein>
    <recommendedName>
        <fullName evidence="3">DUF2268 domain-containing protein</fullName>
    </recommendedName>
</protein>
<gene>
    <name evidence="1" type="ORF">BC6307_08405</name>
</gene>
<name>A0A223KPN8_9BACI</name>
<organism evidence="1 2">
    <name type="scientific">Sutcliffiella cohnii</name>
    <dbReference type="NCBI Taxonomy" id="33932"/>
    <lineage>
        <taxon>Bacteria</taxon>
        <taxon>Bacillati</taxon>
        <taxon>Bacillota</taxon>
        <taxon>Bacilli</taxon>
        <taxon>Bacillales</taxon>
        <taxon>Bacillaceae</taxon>
        <taxon>Sutcliffiella</taxon>
    </lineage>
</organism>
<dbReference type="KEGG" id="bcoh:BC6307_08405"/>
<accession>A0A223KPN8</accession>
<reference evidence="1 2" key="1">
    <citation type="submission" date="2016-12" db="EMBL/GenBank/DDBJ databases">
        <title>The whole genome sequencing and assembly of Bacillus cohnii DSM 6307T strain.</title>
        <authorList>
            <person name="Lee Y.-J."/>
            <person name="Yi H."/>
            <person name="Bahn Y.-S."/>
            <person name="Kim J.F."/>
            <person name="Lee D.-W."/>
        </authorList>
    </citation>
    <scope>NUCLEOTIDE SEQUENCE [LARGE SCALE GENOMIC DNA]</scope>
    <source>
        <strain evidence="1 2">DSM 6307</strain>
    </source>
</reference>
<keyword evidence="2" id="KW-1185">Reference proteome</keyword>
<evidence type="ECO:0000313" key="2">
    <source>
        <dbReference type="Proteomes" id="UP000215224"/>
    </source>
</evidence>
<sequence length="285" mass="32308">MDNITIVNLVPKFLDFYEKASVNGVGEQERWELWKEHYHFAAVPPGEKGLKVARELLNNAWEKYGEHISNIEKVKLDQEELQQFLSKVKTLLGYKNSIELTLVYFVGGFENNAFVAPTNSGGIALCLPVEGGPSLITLAHELTHVVHAKTSTFNGQWERTIAATILQEGLATHISKYIVPGHRNEDYIVMQEGWLHSCEGKREEIFSGIYPYLEDSSSETVYKFTMGNGTTNIEREAYFVGWEIVGRLLAEGKTFQEIASVKESDMAKYIRQVLLDYNYIDTSNN</sequence>
<evidence type="ECO:0008006" key="3">
    <source>
        <dbReference type="Google" id="ProtNLM"/>
    </source>
</evidence>
<dbReference type="EMBL" id="CP018866">
    <property type="protein sequence ID" value="AST91298.1"/>
    <property type="molecule type" value="Genomic_DNA"/>
</dbReference>
<dbReference type="STRING" id="1314751.GCA_001591425_00605"/>
<evidence type="ECO:0000313" key="1">
    <source>
        <dbReference type="EMBL" id="AST91298.1"/>
    </source>
</evidence>
<proteinExistence type="predicted"/>
<dbReference type="AlphaFoldDB" id="A0A223KPN8"/>
<dbReference type="RefSeq" id="WP_066411894.1">
    <property type="nucleotide sequence ID" value="NZ_CP018866.1"/>
</dbReference>
<dbReference type="Proteomes" id="UP000215224">
    <property type="component" value="Chromosome"/>
</dbReference>